<comment type="caution">
    <text evidence="1">The sequence shown here is derived from an EMBL/GenBank/DDBJ whole genome shotgun (WGS) entry which is preliminary data.</text>
</comment>
<evidence type="ECO:0000313" key="1">
    <source>
        <dbReference type="EMBL" id="MCD2492249.1"/>
    </source>
</evidence>
<gene>
    <name evidence="1" type="ORF">LQE92_06345</name>
</gene>
<accession>A0AAP2W9X5</accession>
<dbReference type="Proteomes" id="UP001299265">
    <property type="component" value="Unassembled WGS sequence"/>
</dbReference>
<protein>
    <submittedName>
        <fullName evidence="1">Uncharacterized protein</fullName>
    </submittedName>
</protein>
<evidence type="ECO:0000313" key="2">
    <source>
        <dbReference type="Proteomes" id="UP001299265"/>
    </source>
</evidence>
<dbReference type="AlphaFoldDB" id="A0AAP2W9X5"/>
<keyword evidence="2" id="KW-1185">Reference proteome</keyword>
<sequence>MTNEKHDAGAVACILAEQEKDSIGRYCLLCYNESDMSDETEPGSTGIHMNER</sequence>
<proteinExistence type="predicted"/>
<reference evidence="1 2" key="1">
    <citation type="submission" date="2021-11" db="EMBL/GenBank/DDBJ databases">
        <title>Lacrimispora sp. nov. NSJ-141 isolated from human feces.</title>
        <authorList>
            <person name="Abdugheni R."/>
        </authorList>
    </citation>
    <scope>NUCLEOTIDE SEQUENCE [LARGE SCALE GENOMIC DNA]</scope>
    <source>
        <strain evidence="1 2">NSJ-141</strain>
    </source>
</reference>
<dbReference type="RefSeq" id="WP_231062153.1">
    <property type="nucleotide sequence ID" value="NZ_JAJNOR010000003.1"/>
</dbReference>
<dbReference type="EMBL" id="JAJNOR010000003">
    <property type="protein sequence ID" value="MCD2492249.1"/>
    <property type="molecule type" value="Genomic_DNA"/>
</dbReference>
<name>A0AAP2W9X5_9FIRM</name>
<organism evidence="1 2">
    <name type="scientific">Lientehia hominis</name>
    <dbReference type="NCBI Taxonomy" id="2897778"/>
    <lineage>
        <taxon>Bacteria</taxon>
        <taxon>Bacillati</taxon>
        <taxon>Bacillota</taxon>
        <taxon>Clostridia</taxon>
        <taxon>Lachnospirales</taxon>
        <taxon>Lachnospiraceae</taxon>
        <taxon>Lientehia</taxon>
    </lineage>
</organism>